<protein>
    <submittedName>
        <fullName evidence="2">Uncharacterized protein</fullName>
    </submittedName>
</protein>
<dbReference type="OrthoDB" id="5920612at2759"/>
<name>A0A0V1F5W0_TRIPS</name>
<feature type="region of interest" description="Disordered" evidence="1">
    <location>
        <begin position="102"/>
        <end position="129"/>
    </location>
</feature>
<evidence type="ECO:0000256" key="1">
    <source>
        <dbReference type="SAM" id="MobiDB-lite"/>
    </source>
</evidence>
<gene>
    <name evidence="2" type="ORF">T4D_5502</name>
</gene>
<proteinExistence type="predicted"/>
<organism evidence="2 3">
    <name type="scientific">Trichinella pseudospiralis</name>
    <name type="common">Parasitic roundworm</name>
    <dbReference type="NCBI Taxonomy" id="6337"/>
    <lineage>
        <taxon>Eukaryota</taxon>
        <taxon>Metazoa</taxon>
        <taxon>Ecdysozoa</taxon>
        <taxon>Nematoda</taxon>
        <taxon>Enoplea</taxon>
        <taxon>Dorylaimia</taxon>
        <taxon>Trichinellida</taxon>
        <taxon>Trichinellidae</taxon>
        <taxon>Trichinella</taxon>
    </lineage>
</organism>
<reference evidence="2 3" key="1">
    <citation type="submission" date="2015-01" db="EMBL/GenBank/DDBJ databases">
        <title>Evolution of Trichinella species and genotypes.</title>
        <authorList>
            <person name="Korhonen P.K."/>
            <person name="Edoardo P."/>
            <person name="Giuseppe L.R."/>
            <person name="Gasser R.B."/>
        </authorList>
    </citation>
    <scope>NUCLEOTIDE SEQUENCE [LARGE SCALE GENOMIC DNA]</scope>
    <source>
        <strain evidence="2">ISS470</strain>
    </source>
</reference>
<feature type="compositionally biased region" description="Low complexity" evidence="1">
    <location>
        <begin position="118"/>
        <end position="129"/>
    </location>
</feature>
<dbReference type="Proteomes" id="UP000054995">
    <property type="component" value="Unassembled WGS sequence"/>
</dbReference>
<keyword evidence="3" id="KW-1185">Reference proteome</keyword>
<sequence>MEWLLDADGVRVLPSKLQSSFQVICNKSYVMQLLAFIFPITESYRIRERMVLPTRESHPNSERNNQNVTYMTQADLRQAYDNILENAVTEWLHRQGILLRNPGESGSGSREMLAPSLQQQQHHQQQQQQRPIIHIPIQYCGMQSPLQDLIGNSSTSTSPLQLPEVYETNRETNELLPQSTSSNNGSQSHEYVLPPIERFPYEKVDLGLPSSSSTCKCETTSGIVPIRPETHFVTISPSCSEDKHHAEELVTRSESLSSPAADVQYFVFRDNLATEDSDQSNFQPRFRVTKVDKACQTDNCLDCFTISSDESSSSMSSELIFSSRSPGVDKAEPFKTLSVFKPYQKQNKVHLSRLMYNMRF</sequence>
<evidence type="ECO:0000313" key="2">
    <source>
        <dbReference type="EMBL" id="KRY81476.1"/>
    </source>
</evidence>
<accession>A0A0V1F5W0</accession>
<dbReference type="EMBL" id="JYDT01000225">
    <property type="protein sequence ID" value="KRY81476.1"/>
    <property type="molecule type" value="Genomic_DNA"/>
</dbReference>
<dbReference type="AlphaFoldDB" id="A0A0V1F5W0"/>
<evidence type="ECO:0000313" key="3">
    <source>
        <dbReference type="Proteomes" id="UP000054995"/>
    </source>
</evidence>
<comment type="caution">
    <text evidence="2">The sequence shown here is derived from an EMBL/GenBank/DDBJ whole genome shotgun (WGS) entry which is preliminary data.</text>
</comment>